<keyword evidence="1" id="KW-0812">Transmembrane</keyword>
<evidence type="ECO:0000256" key="1">
    <source>
        <dbReference type="SAM" id="Phobius"/>
    </source>
</evidence>
<proteinExistence type="predicted"/>
<feature type="transmembrane region" description="Helical" evidence="1">
    <location>
        <begin position="61"/>
        <end position="81"/>
    </location>
</feature>
<organism evidence="2 3">
    <name type="scientific">Gymnopus androsaceus JB14</name>
    <dbReference type="NCBI Taxonomy" id="1447944"/>
    <lineage>
        <taxon>Eukaryota</taxon>
        <taxon>Fungi</taxon>
        <taxon>Dikarya</taxon>
        <taxon>Basidiomycota</taxon>
        <taxon>Agaricomycotina</taxon>
        <taxon>Agaricomycetes</taxon>
        <taxon>Agaricomycetidae</taxon>
        <taxon>Agaricales</taxon>
        <taxon>Marasmiineae</taxon>
        <taxon>Omphalotaceae</taxon>
        <taxon>Gymnopus</taxon>
    </lineage>
</organism>
<dbReference type="Proteomes" id="UP000799118">
    <property type="component" value="Unassembled WGS sequence"/>
</dbReference>
<evidence type="ECO:0000313" key="3">
    <source>
        <dbReference type="Proteomes" id="UP000799118"/>
    </source>
</evidence>
<feature type="transmembrane region" description="Helical" evidence="1">
    <location>
        <begin position="120"/>
        <end position="141"/>
    </location>
</feature>
<name>A0A6A4I340_9AGAR</name>
<keyword evidence="3" id="KW-1185">Reference proteome</keyword>
<dbReference type="AlphaFoldDB" id="A0A6A4I340"/>
<sequence length="296" mass="33002">MNSDNRPACLSGPAATIRRLLSPIFDYISLLGPPAYIPRGISVSVEASGARQYGAVFFNRYFAVLGNAVVTVSLFSTSLTESVCRPFHLFRELLLLLTQMSVLVLLTIRIYALYNCSKRILAFMFFTTLILGGLATFSIFFGQSSQSELTATGCHTQLSFITSVRTFTINTSTSERSPSQVKLTLFSTEVAAAWEAVFLYDSILFLMTLNKAYKARHELSELGRCGLVSMFAIILRDGSIYFGIVAFANLVNISTFYSLFYEGRCAHSPAAFLSQWYRVSCSIYTESRTRDYIPRT</sequence>
<evidence type="ECO:0000313" key="2">
    <source>
        <dbReference type="EMBL" id="KAE9406242.1"/>
    </source>
</evidence>
<accession>A0A6A4I340</accession>
<reference evidence="2" key="1">
    <citation type="journal article" date="2019" name="Environ. Microbiol.">
        <title>Fungal ecological strategies reflected in gene transcription - a case study of two litter decomposers.</title>
        <authorList>
            <person name="Barbi F."/>
            <person name="Kohler A."/>
            <person name="Barry K."/>
            <person name="Baskaran P."/>
            <person name="Daum C."/>
            <person name="Fauchery L."/>
            <person name="Ihrmark K."/>
            <person name="Kuo A."/>
            <person name="LaButti K."/>
            <person name="Lipzen A."/>
            <person name="Morin E."/>
            <person name="Grigoriev I.V."/>
            <person name="Henrissat B."/>
            <person name="Lindahl B."/>
            <person name="Martin F."/>
        </authorList>
    </citation>
    <scope>NUCLEOTIDE SEQUENCE</scope>
    <source>
        <strain evidence="2">JB14</strain>
    </source>
</reference>
<feature type="transmembrane region" description="Helical" evidence="1">
    <location>
        <begin position="93"/>
        <end position="114"/>
    </location>
</feature>
<gene>
    <name evidence="2" type="ORF">BT96DRAFT_972023</name>
</gene>
<feature type="transmembrane region" description="Helical" evidence="1">
    <location>
        <begin position="240"/>
        <end position="260"/>
    </location>
</feature>
<protein>
    <submittedName>
        <fullName evidence="2">Uncharacterized protein</fullName>
    </submittedName>
</protein>
<keyword evidence="1" id="KW-0472">Membrane</keyword>
<dbReference type="OrthoDB" id="2686513at2759"/>
<keyword evidence="1" id="KW-1133">Transmembrane helix</keyword>
<dbReference type="EMBL" id="ML769403">
    <property type="protein sequence ID" value="KAE9406242.1"/>
    <property type="molecule type" value="Genomic_DNA"/>
</dbReference>